<dbReference type="InterPro" id="IPR000182">
    <property type="entry name" value="GNAT_dom"/>
</dbReference>
<dbReference type="GO" id="GO:0016787">
    <property type="term" value="F:hydrolase activity"/>
    <property type="evidence" value="ECO:0007669"/>
    <property type="project" value="InterPro"/>
</dbReference>
<feature type="domain" description="N-acetyltransferase" evidence="2">
    <location>
        <begin position="346"/>
        <end position="506"/>
    </location>
</feature>
<dbReference type="EMBL" id="LATX01001982">
    <property type="protein sequence ID" value="KTB35771.1"/>
    <property type="molecule type" value="Genomic_DNA"/>
</dbReference>
<dbReference type="InterPro" id="IPR032466">
    <property type="entry name" value="Metal_Hydrolase"/>
</dbReference>
<dbReference type="PANTHER" id="PTHR43383">
    <property type="entry name" value="NODULIN 6"/>
    <property type="match status" value="1"/>
</dbReference>
<dbReference type="Pfam" id="PF00583">
    <property type="entry name" value="Acetyltransf_1"/>
    <property type="match status" value="1"/>
</dbReference>
<comment type="caution">
    <text evidence="3">The sequence shown here is derived from an EMBL/GenBank/DDBJ whole genome shotgun (WGS) entry which is preliminary data.</text>
</comment>
<dbReference type="PANTHER" id="PTHR43383:SF2">
    <property type="entry name" value="AMIDOHYDROLASE 2 FAMILY PROTEIN"/>
    <property type="match status" value="1"/>
</dbReference>
<dbReference type="GO" id="GO:0016747">
    <property type="term" value="F:acyltransferase activity, transferring groups other than amino-acyl groups"/>
    <property type="evidence" value="ECO:0007669"/>
    <property type="project" value="InterPro"/>
</dbReference>
<dbReference type="SUPFAM" id="SSF55729">
    <property type="entry name" value="Acyl-CoA N-acyltransferases (Nat)"/>
    <property type="match status" value="1"/>
</dbReference>
<dbReference type="Gene3D" id="3.40.630.30">
    <property type="match status" value="1"/>
</dbReference>
<dbReference type="SUPFAM" id="SSF51556">
    <property type="entry name" value="Metallo-dependent hydrolases"/>
    <property type="match status" value="1"/>
</dbReference>
<dbReference type="Proteomes" id="UP000054988">
    <property type="component" value="Unassembled WGS sequence"/>
</dbReference>
<dbReference type="InterPro" id="IPR006680">
    <property type="entry name" value="Amidohydro-rel"/>
</dbReference>
<dbReference type="Gene3D" id="3.20.20.140">
    <property type="entry name" value="Metal-dependent hydrolases"/>
    <property type="match status" value="1"/>
</dbReference>
<accession>A0A0W0FHH1</accession>
<evidence type="ECO:0000256" key="1">
    <source>
        <dbReference type="SAM" id="MobiDB-lite"/>
    </source>
</evidence>
<dbReference type="PROSITE" id="PS51186">
    <property type="entry name" value="GNAT"/>
    <property type="match status" value="1"/>
</dbReference>
<dbReference type="InterPro" id="IPR016181">
    <property type="entry name" value="Acyl_CoA_acyltransferase"/>
</dbReference>
<proteinExistence type="predicted"/>
<protein>
    <recommendedName>
        <fullName evidence="2">N-acetyltransferase domain-containing protein</fullName>
    </recommendedName>
</protein>
<gene>
    <name evidence="3" type="ORF">WG66_11656</name>
</gene>
<reference evidence="3 4" key="1">
    <citation type="submission" date="2015-12" db="EMBL/GenBank/DDBJ databases">
        <title>Draft genome sequence of Moniliophthora roreri, the causal agent of frosty pod rot of cacao.</title>
        <authorList>
            <person name="Aime M.C."/>
            <person name="Diaz-Valderrama J.R."/>
            <person name="Kijpornyongpan T."/>
            <person name="Phillips-Mora W."/>
        </authorList>
    </citation>
    <scope>NUCLEOTIDE SEQUENCE [LARGE SCALE GENOMIC DNA]</scope>
    <source>
        <strain evidence="3 4">MCA 2952</strain>
    </source>
</reference>
<organism evidence="3 4">
    <name type="scientific">Moniliophthora roreri</name>
    <name type="common">Frosty pod rot fungus</name>
    <name type="synonym">Monilia roreri</name>
    <dbReference type="NCBI Taxonomy" id="221103"/>
    <lineage>
        <taxon>Eukaryota</taxon>
        <taxon>Fungi</taxon>
        <taxon>Dikarya</taxon>
        <taxon>Basidiomycota</taxon>
        <taxon>Agaricomycotina</taxon>
        <taxon>Agaricomycetes</taxon>
        <taxon>Agaricomycetidae</taxon>
        <taxon>Agaricales</taxon>
        <taxon>Marasmiineae</taxon>
        <taxon>Marasmiaceae</taxon>
        <taxon>Moniliophthora</taxon>
    </lineage>
</organism>
<evidence type="ECO:0000259" key="2">
    <source>
        <dbReference type="PROSITE" id="PS51186"/>
    </source>
</evidence>
<sequence length="548" mass="61578">MSRLDSLYDTVFNYPAIDNHAHPLLKAEFRDKFPFELSVSEAEGEALTNGAIHTLACFRATAQLSSLFSLEKTATWEDVKARRRNMPYLDLCKYCMDPCKIQCLLLDDGLGGVAEYAGNISWHSEQFCETKRIVRIETEAEGVLKELLTTQVPANIVQQFKDKLKDRLTGCARDSRVVAFKSVVCYRTGLDVSTKEPADEEQSTFKYLQDTYIKYQKDGVVRLQHKPLNDIVVRLALEIAGSVNIPVQFHTGLGDNDLSLLYSSPAHLQPLIKAYPQTKIVLLHASYPYTKEAGYLTAVYSNVFLDFGEIFPAVSGPGQRAIIRQIVDLTPTNKILWSTDGHWFPETYYLGTIQARQALYDVLSDIVQSGELTELQAIKIVENALFHNSNGLYNLGLAYPSDPSTSDPVGVIVCKQAMHRDRANRGYIAMLSVSKEYRKRGIASTLVRNSIEAMKEDGVEEVVLETEFDNYAALSLYESLGFIREKRLFRFYLNGKDAFRLVLPVPPSDSDDGSEETTGGKFAPRRPRTYRAICVSPYTDDEDEVSGR</sequence>
<evidence type="ECO:0000313" key="3">
    <source>
        <dbReference type="EMBL" id="KTB35771.1"/>
    </source>
</evidence>
<feature type="region of interest" description="Disordered" evidence="1">
    <location>
        <begin position="505"/>
        <end position="525"/>
    </location>
</feature>
<evidence type="ECO:0000313" key="4">
    <source>
        <dbReference type="Proteomes" id="UP000054988"/>
    </source>
</evidence>
<dbReference type="eggNOG" id="KOG0683">
    <property type="taxonomic scope" value="Eukaryota"/>
</dbReference>
<dbReference type="Pfam" id="PF04909">
    <property type="entry name" value="Amidohydro_2"/>
    <property type="match status" value="1"/>
</dbReference>
<dbReference type="CDD" id="cd04301">
    <property type="entry name" value="NAT_SF"/>
    <property type="match status" value="1"/>
</dbReference>
<name>A0A0W0FHH1_MONRR</name>
<dbReference type="AlphaFoldDB" id="A0A0W0FHH1"/>